<evidence type="ECO:0000259" key="2">
    <source>
        <dbReference type="Pfam" id="PF01593"/>
    </source>
</evidence>
<dbReference type="InterPro" id="IPR023375">
    <property type="entry name" value="ADC_dom_sf"/>
</dbReference>
<gene>
    <name evidence="3" type="ORF">E8A74_37780</name>
</gene>
<evidence type="ECO:0000313" key="3">
    <source>
        <dbReference type="EMBL" id="TKC99482.1"/>
    </source>
</evidence>
<feature type="compositionally biased region" description="Basic and acidic residues" evidence="1">
    <location>
        <begin position="14"/>
        <end position="25"/>
    </location>
</feature>
<dbReference type="PANTHER" id="PTHR42923:SF46">
    <property type="entry name" value="AMINE OXIDASE"/>
    <property type="match status" value="1"/>
</dbReference>
<dbReference type="SUPFAM" id="SSF51905">
    <property type="entry name" value="FAD/NAD(P)-binding domain"/>
    <property type="match status" value="1"/>
</dbReference>
<evidence type="ECO:0000313" key="4">
    <source>
        <dbReference type="Proteomes" id="UP000309215"/>
    </source>
</evidence>
<comment type="caution">
    <text evidence="3">The sequence shown here is derived from an EMBL/GenBank/DDBJ whole genome shotgun (WGS) entry which is preliminary data.</text>
</comment>
<protein>
    <recommendedName>
        <fullName evidence="2">Amine oxidase domain-containing protein</fullName>
    </recommendedName>
</protein>
<keyword evidence="4" id="KW-1185">Reference proteome</keyword>
<dbReference type="InterPro" id="IPR010451">
    <property type="entry name" value="Acetoacetate_decarboxylase"/>
</dbReference>
<dbReference type="Gene3D" id="3.50.50.60">
    <property type="entry name" value="FAD/NAD(P)-binding domain"/>
    <property type="match status" value="1"/>
</dbReference>
<evidence type="ECO:0000256" key="1">
    <source>
        <dbReference type="SAM" id="MobiDB-lite"/>
    </source>
</evidence>
<feature type="region of interest" description="Disordered" evidence="1">
    <location>
        <begin position="1"/>
        <end position="40"/>
    </location>
</feature>
<dbReference type="EMBL" id="SSMQ01000056">
    <property type="protein sequence ID" value="TKC99482.1"/>
    <property type="molecule type" value="Genomic_DNA"/>
</dbReference>
<organism evidence="3 4">
    <name type="scientific">Polyangium fumosum</name>
    <dbReference type="NCBI Taxonomy" id="889272"/>
    <lineage>
        <taxon>Bacteria</taxon>
        <taxon>Pseudomonadati</taxon>
        <taxon>Myxococcota</taxon>
        <taxon>Polyangia</taxon>
        <taxon>Polyangiales</taxon>
        <taxon>Polyangiaceae</taxon>
        <taxon>Polyangium</taxon>
    </lineage>
</organism>
<dbReference type="Pfam" id="PF06314">
    <property type="entry name" value="ADC"/>
    <property type="match status" value="1"/>
</dbReference>
<dbReference type="Pfam" id="PF13450">
    <property type="entry name" value="NAD_binding_8"/>
    <property type="match status" value="1"/>
</dbReference>
<dbReference type="InterPro" id="IPR036188">
    <property type="entry name" value="FAD/NAD-bd_sf"/>
</dbReference>
<dbReference type="GO" id="GO:0016491">
    <property type="term" value="F:oxidoreductase activity"/>
    <property type="evidence" value="ECO:0007669"/>
    <property type="project" value="InterPro"/>
</dbReference>
<accession>A0A4U1IY33</accession>
<dbReference type="Pfam" id="PF01593">
    <property type="entry name" value="Amino_oxidase"/>
    <property type="match status" value="1"/>
</dbReference>
<dbReference type="PANTHER" id="PTHR42923">
    <property type="entry name" value="PROTOPORPHYRINOGEN OXIDASE"/>
    <property type="match status" value="1"/>
</dbReference>
<dbReference type="OrthoDB" id="220163at2"/>
<dbReference type="AlphaFoldDB" id="A0A4U1IY33"/>
<dbReference type="GO" id="GO:0016829">
    <property type="term" value="F:lyase activity"/>
    <property type="evidence" value="ECO:0007669"/>
    <property type="project" value="InterPro"/>
</dbReference>
<sequence>MPIQISHLTPKPSDVTERNPLEKRPSLAARPDNPARASYPRRPVRREKIVILGGGMAALTTAFELTSVPGWEDHYEVTVYQHGHRLGGKGASGRNRERFDRIEEHGLHLFYGFYDNAFSVMRRCYEALGRPAGAPLATLEDAFKPHSLIVFEEPSEGTWQHQPLLFPRNSDPPGLGHKVPTPAELIPIMLQFLLDLFDAQPALRGGADTTPQPRSVGLRVLRRGVARLLASLRDLLAPPARGLVAVRREELLRRLLAWSAAAFRRGERLLARQPEIRSAWVAVDITLAMIRGMIADGLTDQDDVDWRRLDHEDFRAWLMRHGASASSVRASTVSGVYAGAYSAGREIGAGTGLHWTLRMLYTYRGAIFYKMQAGMGDVIFAPLYEVLRRRGVRFRFFHRVDKLRLSADRRRVAAIEIGRQIAVKDGADYTPLIDVKGLPCWPSEPLYEQLVGGDALRASGESLEDWGAQFPDQEPPLVLEDGRDFDRVVLGVGLGVVPALCEEIVADAGNPRFAAMLREVTTTPTVSAQLWKRDDLRATGWPLPPPVMIPYAAPLDTWADMSHLLPRESFPEPGGPRSLAYLTAAMDDDEPPPIERSAYVGYAARQLQRVRTLTARHLDTSAAHLWPAISRPDGALDRSRLHAPASSDDPLAFQHHSPVQHPSDRYVLSPRGTTRHRLAADESGYKNLVLAGDWTLTPMNLGCVEAATMSGIRAAQVLTGLPIPMHDDWLRGRAAAPPRAPLYIERGLNESTSPPYDARSSVMVATLLQADPRRLRDLCGRHLGLHEERVYIPLGPMVVFYAQDNRLLSAVDAKGAVAERDFGFLVPVVICERRGGRLDPRALGAYIPALWVDLGAALIGGREVLGFPKGHADLGFEAQASGALALHVDAWLPPEGGDALTPWRHERLVEVRDAGEGAPAVSLLDALRASHDAAWLGAAGLDGCAQGQVLALGVDCLRTGSVSMVFLKQFRDAARRELACYQAIIEAPCRRIGSSRVNTRLPRPIEVSVLRRTGLADALGLVGEGDDEERVRLRALAGVYMELDFTIGAGEVVNPRRDRHDGVR</sequence>
<name>A0A4U1IY33_9BACT</name>
<proteinExistence type="predicted"/>
<dbReference type="Proteomes" id="UP000309215">
    <property type="component" value="Unassembled WGS sequence"/>
</dbReference>
<dbReference type="InterPro" id="IPR002937">
    <property type="entry name" value="Amino_oxidase"/>
</dbReference>
<dbReference type="Gene3D" id="2.40.400.10">
    <property type="entry name" value="Acetoacetate decarboxylase-like"/>
    <property type="match status" value="1"/>
</dbReference>
<dbReference type="SUPFAM" id="SSF160104">
    <property type="entry name" value="Acetoacetate decarboxylase-like"/>
    <property type="match status" value="1"/>
</dbReference>
<feature type="domain" description="Amine oxidase" evidence="2">
    <location>
        <begin position="481"/>
        <end position="718"/>
    </location>
</feature>
<feature type="region of interest" description="Disordered" evidence="1">
    <location>
        <begin position="638"/>
        <end position="670"/>
    </location>
</feature>
<reference evidence="3 4" key="1">
    <citation type="submission" date="2019-04" db="EMBL/GenBank/DDBJ databases">
        <authorList>
            <person name="Li Y."/>
            <person name="Wang J."/>
        </authorList>
    </citation>
    <scope>NUCLEOTIDE SEQUENCE [LARGE SCALE GENOMIC DNA]</scope>
    <source>
        <strain evidence="3 4">DSM 14668</strain>
    </source>
</reference>
<dbReference type="InterPro" id="IPR050464">
    <property type="entry name" value="Zeta_carotene_desat/Oxidored"/>
</dbReference>